<evidence type="ECO:0000256" key="9">
    <source>
        <dbReference type="ARBA" id="ARBA00022777"/>
    </source>
</evidence>
<dbReference type="Proteomes" id="UP000183371">
    <property type="component" value="Unassembled WGS sequence"/>
</dbReference>
<keyword evidence="9 13" id="KW-0418">Kinase</keyword>
<keyword evidence="7 13" id="KW-0808">Transferase</keyword>
<comment type="pathway">
    <text evidence="2 13">Glycolipid biosynthesis; lipid IV(A) biosynthesis; lipid IV(A) from (3R)-3-hydroxytetradecanoyl-[acyl-carrier-protein] and UDP-N-acetyl-alpha-D-glucosamine: step 6/6.</text>
</comment>
<dbReference type="EMBL" id="FPBD01000005">
    <property type="protein sequence ID" value="SFT94503.1"/>
    <property type="molecule type" value="Genomic_DNA"/>
</dbReference>
<evidence type="ECO:0000256" key="2">
    <source>
        <dbReference type="ARBA" id="ARBA00004870"/>
    </source>
</evidence>
<dbReference type="GO" id="GO:0009244">
    <property type="term" value="P:lipopolysaccharide core region biosynthetic process"/>
    <property type="evidence" value="ECO:0007669"/>
    <property type="project" value="TreeGrafter"/>
</dbReference>
<dbReference type="GO" id="GO:0005524">
    <property type="term" value="F:ATP binding"/>
    <property type="evidence" value="ECO:0007669"/>
    <property type="project" value="UniProtKB-UniRule"/>
</dbReference>
<name>A0A1I7C4Y6_9HYPH</name>
<dbReference type="Pfam" id="PF02606">
    <property type="entry name" value="LpxK"/>
    <property type="match status" value="1"/>
</dbReference>
<dbReference type="PANTHER" id="PTHR42724">
    <property type="entry name" value="TETRAACYLDISACCHARIDE 4'-KINASE"/>
    <property type="match status" value="1"/>
</dbReference>
<comment type="function">
    <text evidence="1 13">Transfers the gamma-phosphate of ATP to the 4'-position of a tetraacyldisaccharide 1-phosphate intermediate (termed DS-1-P) to form tetraacyldisaccharide 1,4'-bis-phosphate (lipid IVA).</text>
</comment>
<evidence type="ECO:0000256" key="6">
    <source>
        <dbReference type="ARBA" id="ARBA00022556"/>
    </source>
</evidence>
<dbReference type="GO" id="GO:0005886">
    <property type="term" value="C:plasma membrane"/>
    <property type="evidence" value="ECO:0007669"/>
    <property type="project" value="TreeGrafter"/>
</dbReference>
<evidence type="ECO:0000313" key="14">
    <source>
        <dbReference type="EMBL" id="SFT94503.1"/>
    </source>
</evidence>
<comment type="similarity">
    <text evidence="13">Belongs to the LpxK family.</text>
</comment>
<evidence type="ECO:0000256" key="1">
    <source>
        <dbReference type="ARBA" id="ARBA00002274"/>
    </source>
</evidence>
<dbReference type="InterPro" id="IPR027417">
    <property type="entry name" value="P-loop_NTPase"/>
</dbReference>
<dbReference type="GO" id="GO:0009029">
    <property type="term" value="F:lipid-A 4'-kinase activity"/>
    <property type="evidence" value="ECO:0007669"/>
    <property type="project" value="UniProtKB-UniRule"/>
</dbReference>
<sequence>MNAPNFWWTPNGTWQAKLLSPLGALYGFLAARRFKYNPRYKAKQPVICIGNFTAGGTGKTPFALALNALLREAGHTPGFLLRGYGGTNKGPLLVEASNYAAAEVGDEALLLARRGPTVISADRAAGAKLLEQQDISVIIMDDGFQNPSLHKDFSIVLLDAKTGIGNARCIPAGPLRMPFKKQLGRVSLLMVVGEGDKSKLQQEAAQQAGIDLMRAAIRPVSADALEGERVLAFAGIGRPEKLFASLKEAGAEVVETMSFPDHHYFTKEDARLILRMAEAQDLLPITTTKDYVRLDGREERSIARLANVASVLEVEMKIEDPDALLERLKPVLGSARA</sequence>
<dbReference type="RefSeq" id="WP_083417060.1">
    <property type="nucleotide sequence ID" value="NZ_FPBD01000005.1"/>
</dbReference>
<evidence type="ECO:0000256" key="11">
    <source>
        <dbReference type="ARBA" id="ARBA00023098"/>
    </source>
</evidence>
<gene>
    <name evidence="13" type="primary">lpxK</name>
    <name evidence="14" type="ORF">SAMN05444141_105177</name>
</gene>
<keyword evidence="5 13" id="KW-0444">Lipid biosynthesis</keyword>
<reference evidence="15" key="1">
    <citation type="submission" date="2016-10" db="EMBL/GenBank/DDBJ databases">
        <authorList>
            <person name="Varghese N."/>
            <person name="Submissions S."/>
        </authorList>
    </citation>
    <scope>NUCLEOTIDE SEQUENCE [LARGE SCALE GENOMIC DNA]</scope>
    <source>
        <strain evidence="15">DSM 17465</strain>
    </source>
</reference>
<evidence type="ECO:0000256" key="7">
    <source>
        <dbReference type="ARBA" id="ARBA00022679"/>
    </source>
</evidence>
<keyword evidence="8 13" id="KW-0547">Nucleotide-binding</keyword>
<protein>
    <recommendedName>
        <fullName evidence="4 13">Tetraacyldisaccharide 4'-kinase</fullName>
        <ecNumber evidence="3 13">2.7.1.130</ecNumber>
    </recommendedName>
    <alternativeName>
        <fullName evidence="12 13">Lipid A 4'-kinase</fullName>
    </alternativeName>
</protein>
<organism evidence="14 15">
    <name type="scientific">Pseudovibrio denitrificans</name>
    <dbReference type="NCBI Taxonomy" id="258256"/>
    <lineage>
        <taxon>Bacteria</taxon>
        <taxon>Pseudomonadati</taxon>
        <taxon>Pseudomonadota</taxon>
        <taxon>Alphaproteobacteria</taxon>
        <taxon>Hyphomicrobiales</taxon>
        <taxon>Stappiaceae</taxon>
        <taxon>Pseudovibrio</taxon>
    </lineage>
</organism>
<evidence type="ECO:0000256" key="8">
    <source>
        <dbReference type="ARBA" id="ARBA00022741"/>
    </source>
</evidence>
<evidence type="ECO:0000256" key="10">
    <source>
        <dbReference type="ARBA" id="ARBA00022840"/>
    </source>
</evidence>
<dbReference type="AlphaFoldDB" id="A0A1I7C4Y6"/>
<dbReference type="NCBIfam" id="TIGR00682">
    <property type="entry name" value="lpxK"/>
    <property type="match status" value="1"/>
</dbReference>
<keyword evidence="15" id="KW-1185">Reference proteome</keyword>
<dbReference type="HAMAP" id="MF_00409">
    <property type="entry name" value="LpxK"/>
    <property type="match status" value="1"/>
</dbReference>
<dbReference type="UniPathway" id="UPA00359">
    <property type="reaction ID" value="UER00482"/>
</dbReference>
<evidence type="ECO:0000256" key="13">
    <source>
        <dbReference type="HAMAP-Rule" id="MF_00409"/>
    </source>
</evidence>
<evidence type="ECO:0000256" key="4">
    <source>
        <dbReference type="ARBA" id="ARBA00016436"/>
    </source>
</evidence>
<dbReference type="SUPFAM" id="SSF52540">
    <property type="entry name" value="P-loop containing nucleoside triphosphate hydrolases"/>
    <property type="match status" value="1"/>
</dbReference>
<evidence type="ECO:0000313" key="15">
    <source>
        <dbReference type="Proteomes" id="UP000183371"/>
    </source>
</evidence>
<feature type="binding site" evidence="13">
    <location>
        <begin position="53"/>
        <end position="60"/>
    </location>
    <ligand>
        <name>ATP</name>
        <dbReference type="ChEBI" id="CHEBI:30616"/>
    </ligand>
</feature>
<proteinExistence type="inferred from homology"/>
<keyword evidence="10 13" id="KW-0067">ATP-binding</keyword>
<evidence type="ECO:0000256" key="3">
    <source>
        <dbReference type="ARBA" id="ARBA00012071"/>
    </source>
</evidence>
<comment type="catalytic activity">
    <reaction evidence="13">
        <text>a lipid A disaccharide + ATP = a lipid IVA + ADP + H(+)</text>
        <dbReference type="Rhea" id="RHEA:67840"/>
        <dbReference type="ChEBI" id="CHEBI:15378"/>
        <dbReference type="ChEBI" id="CHEBI:30616"/>
        <dbReference type="ChEBI" id="CHEBI:176343"/>
        <dbReference type="ChEBI" id="CHEBI:176425"/>
        <dbReference type="ChEBI" id="CHEBI:456216"/>
        <dbReference type="EC" id="2.7.1.130"/>
    </reaction>
</comment>
<dbReference type="InterPro" id="IPR003758">
    <property type="entry name" value="LpxK"/>
</dbReference>
<accession>A0A1I7C4Y6</accession>
<keyword evidence="6 13" id="KW-0441">Lipid A biosynthesis</keyword>
<dbReference type="PANTHER" id="PTHR42724:SF1">
    <property type="entry name" value="TETRAACYLDISACCHARIDE 4'-KINASE, MITOCHONDRIAL-RELATED"/>
    <property type="match status" value="1"/>
</dbReference>
<dbReference type="EC" id="2.7.1.130" evidence="3 13"/>
<dbReference type="GO" id="GO:0009245">
    <property type="term" value="P:lipid A biosynthetic process"/>
    <property type="evidence" value="ECO:0007669"/>
    <property type="project" value="UniProtKB-UniRule"/>
</dbReference>
<evidence type="ECO:0000256" key="5">
    <source>
        <dbReference type="ARBA" id="ARBA00022516"/>
    </source>
</evidence>
<evidence type="ECO:0000256" key="12">
    <source>
        <dbReference type="ARBA" id="ARBA00029757"/>
    </source>
</evidence>
<keyword evidence="11 13" id="KW-0443">Lipid metabolism</keyword>